<feature type="transmembrane region" description="Helical" evidence="6">
    <location>
        <begin position="408"/>
        <end position="431"/>
    </location>
</feature>
<keyword evidence="2" id="KW-1003">Cell membrane</keyword>
<organism evidence="7 8">
    <name type="scientific">Ligilactobacillus animalis</name>
    <dbReference type="NCBI Taxonomy" id="1605"/>
    <lineage>
        <taxon>Bacteria</taxon>
        <taxon>Bacillati</taxon>
        <taxon>Bacillota</taxon>
        <taxon>Bacilli</taxon>
        <taxon>Lactobacillales</taxon>
        <taxon>Lactobacillaceae</taxon>
        <taxon>Ligilactobacillus</taxon>
    </lineage>
</organism>
<dbReference type="RefSeq" id="WP_283534802.1">
    <property type="nucleotide sequence ID" value="NZ_CP123751.1"/>
</dbReference>
<evidence type="ECO:0000256" key="3">
    <source>
        <dbReference type="ARBA" id="ARBA00022692"/>
    </source>
</evidence>
<dbReference type="EMBL" id="CP123751">
    <property type="protein sequence ID" value="WHQ80432.1"/>
    <property type="molecule type" value="Genomic_DNA"/>
</dbReference>
<reference evidence="7" key="1">
    <citation type="submission" date="2023-04" db="EMBL/GenBank/DDBJ databases">
        <title>Four porcine-derived lactic acid bacteria strains analyses and their evaluation as potential probiotics based on genomics.</title>
        <authorList>
            <person name="Niu D."/>
        </authorList>
    </citation>
    <scope>NUCLEOTIDE SEQUENCE</scope>
    <source>
        <strain evidence="7">ZSB1</strain>
    </source>
</reference>
<dbReference type="PIRSF" id="PIRSF038958">
    <property type="entry name" value="PG_synth_SpoVB"/>
    <property type="match status" value="1"/>
</dbReference>
<dbReference type="InterPro" id="IPR024923">
    <property type="entry name" value="PG_synth_SpoVB"/>
</dbReference>
<dbReference type="GO" id="GO:0005886">
    <property type="term" value="C:plasma membrane"/>
    <property type="evidence" value="ECO:0007669"/>
    <property type="project" value="UniProtKB-SubCell"/>
</dbReference>
<dbReference type="AlphaFoldDB" id="A0AAJ6FVA3"/>
<comment type="subcellular location">
    <subcellularLocation>
        <location evidence="1">Cell membrane</location>
        <topology evidence="1">Multi-pass membrane protein</topology>
    </subcellularLocation>
</comment>
<evidence type="ECO:0000256" key="6">
    <source>
        <dbReference type="SAM" id="Phobius"/>
    </source>
</evidence>
<feature type="transmembrane region" description="Helical" evidence="6">
    <location>
        <begin position="381"/>
        <end position="402"/>
    </location>
</feature>
<proteinExistence type="predicted"/>
<dbReference type="Pfam" id="PF01943">
    <property type="entry name" value="Polysacc_synt"/>
    <property type="match status" value="1"/>
</dbReference>
<feature type="transmembrane region" description="Helical" evidence="6">
    <location>
        <begin position="164"/>
        <end position="182"/>
    </location>
</feature>
<feature type="transmembrane region" description="Helical" evidence="6">
    <location>
        <begin position="355"/>
        <end position="374"/>
    </location>
</feature>
<feature type="transmembrane region" description="Helical" evidence="6">
    <location>
        <begin position="12"/>
        <end position="30"/>
    </location>
</feature>
<gene>
    <name evidence="7" type="ORF">QFF56_01525</name>
</gene>
<evidence type="ECO:0000313" key="7">
    <source>
        <dbReference type="EMBL" id="WHQ80432.1"/>
    </source>
</evidence>
<keyword evidence="4 6" id="KW-1133">Transmembrane helix</keyword>
<dbReference type="InterPro" id="IPR002797">
    <property type="entry name" value="Polysacc_synth"/>
</dbReference>
<evidence type="ECO:0000256" key="5">
    <source>
        <dbReference type="ARBA" id="ARBA00023136"/>
    </source>
</evidence>
<protein>
    <submittedName>
        <fullName evidence="7">Polysaccharide biosynthesis protein</fullName>
    </submittedName>
</protein>
<dbReference type="PANTHER" id="PTHR30250">
    <property type="entry name" value="PST FAMILY PREDICTED COLANIC ACID TRANSPORTER"/>
    <property type="match status" value="1"/>
</dbReference>
<feature type="transmembrane region" description="Helical" evidence="6">
    <location>
        <begin position="188"/>
        <end position="208"/>
    </location>
</feature>
<evidence type="ECO:0000313" key="8">
    <source>
        <dbReference type="Proteomes" id="UP001238155"/>
    </source>
</evidence>
<keyword evidence="5 6" id="KW-0472">Membrane</keyword>
<name>A0AAJ6FVA3_9LACO</name>
<sequence>MKNEQVKKTMKGALILSIASLIAKILSAVYRIPFENIVGNTGFYVYQQVYPLYGIGVAFALTGFPVYISKLVAEQRDEAAKLRLVQQVFLILCVFSGAIFVGLRVFAPLIALLMGDPQLTILIKSVAWMFLFMPFLAVGRGYYQGTFDMLPTAISQVTEQFMRVGMIILAAWAFTLFDWSLYRMGSVAMLASSAGAVVACLSFIKFYAKKFFKKTATPKFSYLYLIEKLFSDGLIICLFASTMVLLQLIDSFTLVRGLLHNGIPAVAAKDLKGIYDRAQPLLQLGMVLAIGFSSTLLPALSQALQKRKYAEFRRIAQVMLRVSAAISVAACFGMVVLMPQINTLLFGDANLSAELAVYVVSVIFITLIGTYNSILQSLNQFLITVVGLLGALVLKFVLNIWLVGRMNIMGASVATVLSLIFALVFMLLFSPEIVKGLFNEGHFWLKLGLAITVMLISVRIFTMSYMHFIGNERSDTLVMSLGGAFLGALVFLGCALAFKLFSVREWLMLPGGKKILKVWQKIIRKEGIL</sequence>
<feature type="transmembrane region" description="Helical" evidence="6">
    <location>
        <begin position="322"/>
        <end position="343"/>
    </location>
</feature>
<keyword evidence="3 6" id="KW-0812">Transmembrane</keyword>
<evidence type="ECO:0000256" key="4">
    <source>
        <dbReference type="ARBA" id="ARBA00022989"/>
    </source>
</evidence>
<feature type="transmembrane region" description="Helical" evidence="6">
    <location>
        <begin position="89"/>
        <end position="115"/>
    </location>
</feature>
<accession>A0AAJ6FVA3</accession>
<feature type="transmembrane region" description="Helical" evidence="6">
    <location>
        <begin position="477"/>
        <end position="498"/>
    </location>
</feature>
<dbReference type="CDD" id="cd13124">
    <property type="entry name" value="MATE_SpoVB_like"/>
    <property type="match status" value="1"/>
</dbReference>
<evidence type="ECO:0000256" key="2">
    <source>
        <dbReference type="ARBA" id="ARBA00022475"/>
    </source>
</evidence>
<feature type="transmembrane region" description="Helical" evidence="6">
    <location>
        <begin position="121"/>
        <end position="143"/>
    </location>
</feature>
<feature type="transmembrane region" description="Helical" evidence="6">
    <location>
        <begin position="443"/>
        <end position="465"/>
    </location>
</feature>
<feature type="transmembrane region" description="Helical" evidence="6">
    <location>
        <begin position="50"/>
        <end position="68"/>
    </location>
</feature>
<evidence type="ECO:0000256" key="1">
    <source>
        <dbReference type="ARBA" id="ARBA00004651"/>
    </source>
</evidence>
<feature type="transmembrane region" description="Helical" evidence="6">
    <location>
        <begin position="229"/>
        <end position="249"/>
    </location>
</feature>
<dbReference type="PANTHER" id="PTHR30250:SF29">
    <property type="entry name" value="POLYSACCHARIDE BIOSYNTHESIS PROTEIN C-TERMINAL DOMAIN-CONTAINING PROTEIN"/>
    <property type="match status" value="1"/>
</dbReference>
<dbReference type="InterPro" id="IPR050833">
    <property type="entry name" value="Poly_Biosynth_Transport"/>
</dbReference>
<feature type="transmembrane region" description="Helical" evidence="6">
    <location>
        <begin position="281"/>
        <end position="301"/>
    </location>
</feature>
<dbReference type="Proteomes" id="UP001238155">
    <property type="component" value="Chromosome"/>
</dbReference>